<accession>A0A9P9DLF3</accession>
<evidence type="ECO:0000313" key="1">
    <source>
        <dbReference type="EMBL" id="KAH7121374.1"/>
    </source>
</evidence>
<keyword evidence="2" id="KW-1185">Reference proteome</keyword>
<dbReference type="OrthoDB" id="270167at2759"/>
<sequence>MLLSPTAPFSARGLECGHCLDVHPVQFSERHRRTLQLSVIRGLFTLRHFEDPLRTADDCISPYTVIVLRRRIGCATPNEPDLAQVVRAFPVAGLNLPGENRAGESSESAITLFNGNSTSKSSGFVISLPNENSRINSPGAILTLSDENMTSETIHSPQPIPPQRILRTTVEVRKYGWPAIFNLDHTKYRKSPSSVSLDETEEESKLLFSLPSARFHVELRVRRGSLTPLSISIQFPHVLELEDDRDLSARLDKILQTGDLVGFQHLLTEGSITPTTRLTSPVMCPGEKISCSVNDVPSDVYYTAVGCNPRCACAFLALRADSLTTPEFRFLLRTTIDPRLLVDCVEAYKGYCSENWTPFHNDIWAVVVKWFPTLPKHQEDETDLIHSREWKGQGLRGKRRRRWTALQVILDDAEDPGDSFASVKSWVSTLDGCGVDIPSYLKVEMRGCDSGWVKSTTYNRLNNYERQLAFQRYKGWDLPCWVILDPNSSRITELATAFPHLTYGTWGTHKVTRKHHSYALRTKDHRVWKTIFQETHEFPFCSSLVIDSGCIEDIDCPWLGSDDYEYNQRSPEALMKACDLATSRFERKRLAKIRKAARIGKYKLLEGMPGSWVD</sequence>
<protein>
    <submittedName>
        <fullName evidence="1">Uncharacterized protein</fullName>
    </submittedName>
</protein>
<comment type="caution">
    <text evidence="1">The sequence shown here is derived from an EMBL/GenBank/DDBJ whole genome shotgun (WGS) entry which is preliminary data.</text>
</comment>
<organism evidence="1 2">
    <name type="scientific">Dactylonectria macrodidyma</name>
    <dbReference type="NCBI Taxonomy" id="307937"/>
    <lineage>
        <taxon>Eukaryota</taxon>
        <taxon>Fungi</taxon>
        <taxon>Dikarya</taxon>
        <taxon>Ascomycota</taxon>
        <taxon>Pezizomycotina</taxon>
        <taxon>Sordariomycetes</taxon>
        <taxon>Hypocreomycetidae</taxon>
        <taxon>Hypocreales</taxon>
        <taxon>Nectriaceae</taxon>
        <taxon>Dactylonectria</taxon>
    </lineage>
</organism>
<evidence type="ECO:0000313" key="2">
    <source>
        <dbReference type="Proteomes" id="UP000738349"/>
    </source>
</evidence>
<dbReference type="Proteomes" id="UP000738349">
    <property type="component" value="Unassembled WGS sequence"/>
</dbReference>
<gene>
    <name evidence="1" type="ORF">EDB81DRAFT_861372</name>
</gene>
<dbReference type="AlphaFoldDB" id="A0A9P9DLF3"/>
<proteinExistence type="predicted"/>
<dbReference type="EMBL" id="JAGMUV010000024">
    <property type="protein sequence ID" value="KAH7121374.1"/>
    <property type="molecule type" value="Genomic_DNA"/>
</dbReference>
<reference evidence="1" key="1">
    <citation type="journal article" date="2021" name="Nat. Commun.">
        <title>Genetic determinants of endophytism in the Arabidopsis root mycobiome.</title>
        <authorList>
            <person name="Mesny F."/>
            <person name="Miyauchi S."/>
            <person name="Thiergart T."/>
            <person name="Pickel B."/>
            <person name="Atanasova L."/>
            <person name="Karlsson M."/>
            <person name="Huettel B."/>
            <person name="Barry K.W."/>
            <person name="Haridas S."/>
            <person name="Chen C."/>
            <person name="Bauer D."/>
            <person name="Andreopoulos W."/>
            <person name="Pangilinan J."/>
            <person name="LaButti K."/>
            <person name="Riley R."/>
            <person name="Lipzen A."/>
            <person name="Clum A."/>
            <person name="Drula E."/>
            <person name="Henrissat B."/>
            <person name="Kohler A."/>
            <person name="Grigoriev I.V."/>
            <person name="Martin F.M."/>
            <person name="Hacquard S."/>
        </authorList>
    </citation>
    <scope>NUCLEOTIDE SEQUENCE</scope>
    <source>
        <strain evidence="1">MPI-CAGE-AT-0147</strain>
    </source>
</reference>
<name>A0A9P9DLF3_9HYPO</name>